<dbReference type="GO" id="GO:0008270">
    <property type="term" value="F:zinc ion binding"/>
    <property type="evidence" value="ECO:0007669"/>
    <property type="project" value="InterPro"/>
</dbReference>
<dbReference type="Proteomes" id="UP000054477">
    <property type="component" value="Unassembled WGS sequence"/>
</dbReference>
<dbReference type="Gene3D" id="2.40.70.10">
    <property type="entry name" value="Acid Proteases"/>
    <property type="match status" value="1"/>
</dbReference>
<keyword evidence="3" id="KW-1185">Reference proteome</keyword>
<protein>
    <submittedName>
        <fullName evidence="2">Uncharacterized protein</fullName>
    </submittedName>
</protein>
<dbReference type="AlphaFoldDB" id="A0A0C9XDN3"/>
<dbReference type="OrthoDB" id="3267566at2759"/>
<dbReference type="GO" id="GO:0003676">
    <property type="term" value="F:nucleic acid binding"/>
    <property type="evidence" value="ECO:0007669"/>
    <property type="project" value="InterPro"/>
</dbReference>
<feature type="non-terminal residue" evidence="2">
    <location>
        <position position="1"/>
    </location>
</feature>
<organism evidence="2 3">
    <name type="scientific">Laccaria amethystina LaAM-08-1</name>
    <dbReference type="NCBI Taxonomy" id="1095629"/>
    <lineage>
        <taxon>Eukaryota</taxon>
        <taxon>Fungi</taxon>
        <taxon>Dikarya</taxon>
        <taxon>Basidiomycota</taxon>
        <taxon>Agaricomycotina</taxon>
        <taxon>Agaricomycetes</taxon>
        <taxon>Agaricomycetidae</taxon>
        <taxon>Agaricales</taxon>
        <taxon>Agaricineae</taxon>
        <taxon>Hydnangiaceae</taxon>
        <taxon>Laccaria</taxon>
    </lineage>
</organism>
<reference evidence="3" key="2">
    <citation type="submission" date="2015-01" db="EMBL/GenBank/DDBJ databases">
        <title>Evolutionary Origins and Diversification of the Mycorrhizal Mutualists.</title>
        <authorList>
            <consortium name="DOE Joint Genome Institute"/>
            <consortium name="Mycorrhizal Genomics Consortium"/>
            <person name="Kohler A."/>
            <person name="Kuo A."/>
            <person name="Nagy L.G."/>
            <person name="Floudas D."/>
            <person name="Copeland A."/>
            <person name="Barry K.W."/>
            <person name="Cichocki N."/>
            <person name="Veneault-Fourrey C."/>
            <person name="LaButti K."/>
            <person name="Lindquist E.A."/>
            <person name="Lipzen A."/>
            <person name="Lundell T."/>
            <person name="Morin E."/>
            <person name="Murat C."/>
            <person name="Riley R."/>
            <person name="Ohm R."/>
            <person name="Sun H."/>
            <person name="Tunlid A."/>
            <person name="Henrissat B."/>
            <person name="Grigoriev I.V."/>
            <person name="Hibbett D.S."/>
            <person name="Martin F."/>
        </authorList>
    </citation>
    <scope>NUCLEOTIDE SEQUENCE [LARGE SCALE GENOMIC DNA]</scope>
    <source>
        <strain evidence="3">LaAM-08-1</strain>
    </source>
</reference>
<gene>
    <name evidence="2" type="ORF">K443DRAFT_28125</name>
</gene>
<dbReference type="SUPFAM" id="SSF57756">
    <property type="entry name" value="Retrovirus zinc finger-like domains"/>
    <property type="match status" value="1"/>
</dbReference>
<dbReference type="HOGENOM" id="CLU_090384_1_0_1"/>
<evidence type="ECO:0000313" key="2">
    <source>
        <dbReference type="EMBL" id="KIJ99693.1"/>
    </source>
</evidence>
<dbReference type="InterPro" id="IPR036875">
    <property type="entry name" value="Znf_CCHC_sf"/>
</dbReference>
<evidence type="ECO:0000313" key="3">
    <source>
        <dbReference type="Proteomes" id="UP000054477"/>
    </source>
</evidence>
<dbReference type="GO" id="GO:0006397">
    <property type="term" value="P:mRNA processing"/>
    <property type="evidence" value="ECO:0007669"/>
    <property type="project" value="UniProtKB-KW"/>
</dbReference>
<dbReference type="EMBL" id="KN838641">
    <property type="protein sequence ID" value="KIJ99693.1"/>
    <property type="molecule type" value="Genomic_DNA"/>
</dbReference>
<dbReference type="CDD" id="cd00303">
    <property type="entry name" value="retropepsin_like"/>
    <property type="match status" value="1"/>
</dbReference>
<sequence length="156" mass="17881">MDIDRLTINEQNQYMKEGKCFRCGKTGHVQRRKPTGFLVRRLVTTSRPSKRLSIRSIRIRSVPGSDSKSMHVKTRIINGEKSVEIKALIDSGAQGNFMDEEFAKKHRIPIVRLKKEIKVSNVDESPNKSGPIRFETRLPTKIDVKTISTRYLISDI</sequence>
<keyword evidence="1" id="KW-0507">mRNA processing</keyword>
<dbReference type="InterPro" id="IPR021109">
    <property type="entry name" value="Peptidase_aspartic_dom_sf"/>
</dbReference>
<name>A0A0C9XDN3_9AGAR</name>
<accession>A0A0C9XDN3</accession>
<evidence type="ECO:0000256" key="1">
    <source>
        <dbReference type="ARBA" id="ARBA00022664"/>
    </source>
</evidence>
<reference evidence="2 3" key="1">
    <citation type="submission" date="2014-04" db="EMBL/GenBank/DDBJ databases">
        <authorList>
            <consortium name="DOE Joint Genome Institute"/>
            <person name="Kuo A."/>
            <person name="Kohler A."/>
            <person name="Nagy L.G."/>
            <person name="Floudas D."/>
            <person name="Copeland A."/>
            <person name="Barry K.W."/>
            <person name="Cichocki N."/>
            <person name="Veneault-Fourrey C."/>
            <person name="LaButti K."/>
            <person name="Lindquist E.A."/>
            <person name="Lipzen A."/>
            <person name="Lundell T."/>
            <person name="Morin E."/>
            <person name="Murat C."/>
            <person name="Sun H."/>
            <person name="Tunlid A."/>
            <person name="Henrissat B."/>
            <person name="Grigoriev I.V."/>
            <person name="Hibbett D.S."/>
            <person name="Martin F."/>
            <person name="Nordberg H.P."/>
            <person name="Cantor M.N."/>
            <person name="Hua S.X."/>
        </authorList>
    </citation>
    <scope>NUCLEOTIDE SEQUENCE [LARGE SCALE GENOMIC DNA]</scope>
    <source>
        <strain evidence="2 3">LaAM-08-1</strain>
    </source>
</reference>
<proteinExistence type="predicted"/>